<dbReference type="AlphaFoldDB" id="A0A2A6D076"/>
<name>A0A2A6D076_PRIPA</name>
<dbReference type="Gene3D" id="2.40.160.110">
    <property type="match status" value="1"/>
</dbReference>
<keyword evidence="2" id="KW-0472">Membrane</keyword>
<reference evidence="4" key="1">
    <citation type="journal article" date="2008" name="Nat. Genet.">
        <title>The Pristionchus pacificus genome provides a unique perspective on nematode lifestyle and parasitism.</title>
        <authorList>
            <person name="Dieterich C."/>
            <person name="Clifton S.W."/>
            <person name="Schuster L.N."/>
            <person name="Chinwalla A."/>
            <person name="Delehaunty K."/>
            <person name="Dinkelacker I."/>
            <person name="Fulton L."/>
            <person name="Fulton R."/>
            <person name="Godfrey J."/>
            <person name="Minx P."/>
            <person name="Mitreva M."/>
            <person name="Roeseler W."/>
            <person name="Tian H."/>
            <person name="Witte H."/>
            <person name="Yang S.P."/>
            <person name="Wilson R.K."/>
            <person name="Sommer R.J."/>
        </authorList>
    </citation>
    <scope>NUCLEOTIDE SEQUENCE [LARGE SCALE GENOMIC DNA]</scope>
    <source>
        <strain evidence="4">PS312</strain>
    </source>
</reference>
<reference evidence="3" key="2">
    <citation type="submission" date="2022-06" db="UniProtKB">
        <authorList>
            <consortium name="EnsemblMetazoa"/>
        </authorList>
    </citation>
    <scope>IDENTIFICATION</scope>
    <source>
        <strain evidence="3">PS312</strain>
    </source>
</reference>
<gene>
    <name evidence="3" type="primary">WBGene00111374</name>
</gene>
<dbReference type="InterPro" id="IPR002000">
    <property type="entry name" value="Lysosome-assoc_membr_glycop"/>
</dbReference>
<dbReference type="PANTHER" id="PTHR11506:SF42">
    <property type="entry name" value="LYSOSOME-ASSOCIATED MEMBRANE GLYCOPROTEIN 5"/>
    <property type="match status" value="1"/>
</dbReference>
<dbReference type="GO" id="GO:0005886">
    <property type="term" value="C:plasma membrane"/>
    <property type="evidence" value="ECO:0000318"/>
    <property type="project" value="GO_Central"/>
</dbReference>
<dbReference type="GO" id="GO:0005765">
    <property type="term" value="C:lysosomal membrane"/>
    <property type="evidence" value="ECO:0000318"/>
    <property type="project" value="GO_Central"/>
</dbReference>
<feature type="region of interest" description="Disordered" evidence="1">
    <location>
        <begin position="670"/>
        <end position="702"/>
    </location>
</feature>
<organism evidence="3 4">
    <name type="scientific">Pristionchus pacificus</name>
    <name type="common">Parasitic nematode worm</name>
    <dbReference type="NCBI Taxonomy" id="54126"/>
    <lineage>
        <taxon>Eukaryota</taxon>
        <taxon>Metazoa</taxon>
        <taxon>Ecdysozoa</taxon>
        <taxon>Nematoda</taxon>
        <taxon>Chromadorea</taxon>
        <taxon>Rhabditida</taxon>
        <taxon>Rhabditina</taxon>
        <taxon>Diplogasteromorpha</taxon>
        <taxon>Diplogasteroidea</taxon>
        <taxon>Neodiplogasteridae</taxon>
        <taxon>Pristionchus</taxon>
    </lineage>
</organism>
<evidence type="ECO:0000256" key="2">
    <source>
        <dbReference type="SAM" id="Phobius"/>
    </source>
</evidence>
<proteinExistence type="predicted"/>
<accession>A0A2A6D076</accession>
<evidence type="ECO:0000313" key="4">
    <source>
        <dbReference type="Proteomes" id="UP000005239"/>
    </source>
</evidence>
<dbReference type="PANTHER" id="PTHR11506">
    <property type="entry name" value="LYSOSOME-ASSOCIATED MEMBRANE GLYCOPROTEIN"/>
    <property type="match status" value="1"/>
</dbReference>
<evidence type="ECO:0000256" key="1">
    <source>
        <dbReference type="SAM" id="MobiDB-lite"/>
    </source>
</evidence>
<protein>
    <submittedName>
        <fullName evidence="3">Lmp-2</fullName>
    </submittedName>
</protein>
<evidence type="ECO:0000313" key="3">
    <source>
        <dbReference type="EnsemblMetazoa" id="PPA21820.1"/>
    </source>
</evidence>
<sequence length="702" mass="78621">MYLSANTAKLVALILNTLFGIIEHSRSTRASDKPSVDLVFGLRVIQGESDRLAEQLASRSPPETLVDILRRVSKEAAEAADSLGNLTRDDSPIQYDRLRRLLEQPYPLWQRLSERKTDHHLIWSARTMFSSNLTDEISNRCISELFSSSADGDCRPSKECLEVMLNTKHLANYALSRQLIYFTVATRQASATPPTTFLPYTTFQKLCRKAMLSYYSMNQTALTVHLTEFCSNVIHEMDLFLSRAPKDLESLTPLQKDLLMQHVFVCGQHGFVDVIQPRVLWMLLGQQSEAGCFPLPANDAPPEIGRRLLAVAQSRPGCSGHSTSVAAGASMVYLNLLLSSSNWADFHLADAAFIVPHREIPQNRFTQMNWQLWTKNRQDSLDADFIPDGEPPRLHNIKSDIIAFIAIFLGLVPLVSASSSPPVDDPQGKWKVADEHGKTCIMMNAQIDLILSYVKEDDSMTDVGTPISVPADSTTTGSSCYEKVPVGDDTVDSQVLQLNFPHSEGWNVRLAFTQDPRLEISNGDWALWQVTVTANYSSMSDTFPDAGVGHTHVYYSVIDFSEPPEIADIEFTHNGDSLFCNAAQTFIINSDTKNGPAANVKLSNVWMQAYMEGSDNFGTKVVCSDDQNEIDLVPVIVSGVLAFLVLFTLIAYFVYRSRLPTDILEMTEPEFEEDDHHHSHEKEHNSLNHHDNYGYQEEDNRF</sequence>
<dbReference type="GO" id="GO:0031902">
    <property type="term" value="C:late endosome membrane"/>
    <property type="evidence" value="ECO:0000318"/>
    <property type="project" value="GO_Central"/>
</dbReference>
<dbReference type="Pfam" id="PF15882">
    <property type="entry name" value="DUF4735"/>
    <property type="match status" value="1"/>
</dbReference>
<accession>A0A8R1YGU3</accession>
<feature type="transmembrane region" description="Helical" evidence="2">
    <location>
        <begin position="632"/>
        <end position="655"/>
    </location>
</feature>
<dbReference type="EnsemblMetazoa" id="PPA21820.1">
    <property type="protein sequence ID" value="PPA21820.1"/>
    <property type="gene ID" value="WBGene00111374"/>
</dbReference>
<keyword evidence="2" id="KW-1133">Transmembrane helix</keyword>
<dbReference type="FunFam" id="2.40.160.110:FF:000012">
    <property type="entry name" value="LAMP (Lysosome-associated membrane protein) homolog"/>
    <property type="match status" value="1"/>
</dbReference>
<feature type="compositionally biased region" description="Basic and acidic residues" evidence="1">
    <location>
        <begin position="674"/>
        <end position="702"/>
    </location>
</feature>
<keyword evidence="4" id="KW-1185">Reference proteome</keyword>
<dbReference type="Proteomes" id="UP000005239">
    <property type="component" value="Unassembled WGS sequence"/>
</dbReference>
<keyword evidence="2" id="KW-0812">Transmembrane</keyword>
<dbReference type="InterPro" id="IPR031751">
    <property type="entry name" value="DUF4735"/>
</dbReference>
<dbReference type="GO" id="GO:0072594">
    <property type="term" value="P:establishment of protein localization to organelle"/>
    <property type="evidence" value="ECO:0000318"/>
    <property type="project" value="GO_Central"/>
</dbReference>